<accession>A0A6H9WMD8</accession>
<dbReference type="AlphaFoldDB" id="A0A6H9WMD8"/>
<dbReference type="Proteomes" id="UP000431744">
    <property type="component" value="Unassembled WGS sequence"/>
</dbReference>
<dbReference type="InterPro" id="IPR028082">
    <property type="entry name" value="Peripla_BP_I"/>
</dbReference>
<dbReference type="EMBL" id="WBJY01000001">
    <property type="protein sequence ID" value="KAB1649178.1"/>
    <property type="molecule type" value="Genomic_DNA"/>
</dbReference>
<feature type="region of interest" description="Disordered" evidence="1">
    <location>
        <begin position="1"/>
        <end position="39"/>
    </location>
</feature>
<proteinExistence type="predicted"/>
<evidence type="ECO:0000313" key="2">
    <source>
        <dbReference type="EMBL" id="KAB1649178.1"/>
    </source>
</evidence>
<dbReference type="Gene3D" id="3.40.50.2300">
    <property type="match status" value="2"/>
</dbReference>
<keyword evidence="3" id="KW-1185">Reference proteome</keyword>
<protein>
    <submittedName>
        <fullName evidence="2">Substrate-binding domain-containing protein</fullName>
    </submittedName>
</protein>
<organism evidence="2 3">
    <name type="scientific">Pseudoclavibacter endophyticus</name>
    <dbReference type="NCBI Taxonomy" id="1778590"/>
    <lineage>
        <taxon>Bacteria</taxon>
        <taxon>Bacillati</taxon>
        <taxon>Actinomycetota</taxon>
        <taxon>Actinomycetes</taxon>
        <taxon>Micrococcales</taxon>
        <taxon>Microbacteriaceae</taxon>
        <taxon>Pseudoclavibacter</taxon>
    </lineage>
</organism>
<reference evidence="2 3" key="1">
    <citation type="submission" date="2019-09" db="EMBL/GenBank/DDBJ databases">
        <title>Phylogeny of genus Pseudoclavibacter and closely related genus.</title>
        <authorList>
            <person name="Li Y."/>
        </authorList>
    </citation>
    <scope>NUCLEOTIDE SEQUENCE [LARGE SCALE GENOMIC DNA]</scope>
    <source>
        <strain evidence="2 3">EGI 60007</strain>
    </source>
</reference>
<sequence>MNQLQHPDRSIPTGYTTGPRLPSRTVPPHPTKTDSDVRKETLMSTLPRRRLVAGIAAAAAASLALTGCSTGLDEADAGTTEGAGDDSALESGFGVCNDEPVDGIDLEGALELINRYQQPADGLLISDPLTGPVDPTTTFAFVDNGTTVSAIMWEAFSDAAETAGVSAERVNAGTDAQGINSAFNSIVERPSDVVVAPAIDPIFFADQIATLEAAGTIVISAATTNAEEFGLRDNFGGYGASIENGAVLAAAAIAMTCGQDTEFVFYNIPEFAFSQVQLSAAEEALEGFCGGACNLRVVDIPVGQMATGGPDAVLSDLQAHPETAAFITPVDELQVGLPAKMDLAGISVPGLGQSSTPPNVEQIMNGTQAGGFAVDLTMFMWLLLDQGLRLDQDMTYPELDWAEINPNLSTILTRDNAEEALDGYISVPTYRDDFSALWGV</sequence>
<dbReference type="OrthoDB" id="3216652at2"/>
<evidence type="ECO:0000313" key="3">
    <source>
        <dbReference type="Proteomes" id="UP000431744"/>
    </source>
</evidence>
<evidence type="ECO:0000256" key="1">
    <source>
        <dbReference type="SAM" id="MobiDB-lite"/>
    </source>
</evidence>
<dbReference type="SUPFAM" id="SSF53822">
    <property type="entry name" value="Periplasmic binding protein-like I"/>
    <property type="match status" value="1"/>
</dbReference>
<comment type="caution">
    <text evidence="2">The sequence shown here is derived from an EMBL/GenBank/DDBJ whole genome shotgun (WGS) entry which is preliminary data.</text>
</comment>
<dbReference type="PROSITE" id="PS51318">
    <property type="entry name" value="TAT"/>
    <property type="match status" value="1"/>
</dbReference>
<name>A0A6H9WMD8_9MICO</name>
<gene>
    <name evidence="2" type="ORF">F8O04_02545</name>
</gene>
<dbReference type="InterPro" id="IPR006311">
    <property type="entry name" value="TAT_signal"/>
</dbReference>